<accession>A0A9E2S9U8</accession>
<dbReference type="Proteomes" id="UP000812270">
    <property type="component" value="Unassembled WGS sequence"/>
</dbReference>
<dbReference type="AlphaFoldDB" id="A0A9E2S9U8"/>
<sequence>MSKCFENGRKLFAKRYLNNFGIAANMLFSKYNNIIYHKAGIRLTYTANKFGNYQRYHGK</sequence>
<organism evidence="1 2">
    <name type="scientific">Pinibacter aurantiacus</name>
    <dbReference type="NCBI Taxonomy" id="2851599"/>
    <lineage>
        <taxon>Bacteria</taxon>
        <taxon>Pseudomonadati</taxon>
        <taxon>Bacteroidota</taxon>
        <taxon>Chitinophagia</taxon>
        <taxon>Chitinophagales</taxon>
        <taxon>Chitinophagaceae</taxon>
        <taxon>Pinibacter</taxon>
    </lineage>
</organism>
<gene>
    <name evidence="1" type="ORF">KTO63_09215</name>
</gene>
<proteinExistence type="predicted"/>
<reference evidence="1" key="1">
    <citation type="submission" date="2021-06" db="EMBL/GenBank/DDBJ databases">
        <authorList>
            <person name="Huq M.A."/>
        </authorList>
    </citation>
    <scope>NUCLEOTIDE SEQUENCE</scope>
    <source>
        <strain evidence="1">MAH-26</strain>
    </source>
</reference>
<dbReference type="EMBL" id="JAHSPG010000004">
    <property type="protein sequence ID" value="MBV4357324.1"/>
    <property type="molecule type" value="Genomic_DNA"/>
</dbReference>
<evidence type="ECO:0000313" key="1">
    <source>
        <dbReference type="EMBL" id="MBV4357324.1"/>
    </source>
</evidence>
<dbReference type="RefSeq" id="WP_217790967.1">
    <property type="nucleotide sequence ID" value="NZ_JAHSPG010000004.1"/>
</dbReference>
<protein>
    <submittedName>
        <fullName evidence="1">Uncharacterized protein</fullName>
    </submittedName>
</protein>
<keyword evidence="2" id="KW-1185">Reference proteome</keyword>
<name>A0A9E2S9U8_9BACT</name>
<comment type="caution">
    <text evidence="1">The sequence shown here is derived from an EMBL/GenBank/DDBJ whole genome shotgun (WGS) entry which is preliminary data.</text>
</comment>
<evidence type="ECO:0000313" key="2">
    <source>
        <dbReference type="Proteomes" id="UP000812270"/>
    </source>
</evidence>